<reference evidence="2 3" key="1">
    <citation type="journal article" date="2009" name="Nature">
        <title>The Sorghum bicolor genome and the diversification of grasses.</title>
        <authorList>
            <person name="Paterson A.H."/>
            <person name="Bowers J.E."/>
            <person name="Bruggmann R."/>
            <person name="Dubchak I."/>
            <person name="Grimwood J."/>
            <person name="Gundlach H."/>
            <person name="Haberer G."/>
            <person name="Hellsten U."/>
            <person name="Mitros T."/>
            <person name="Poliakov A."/>
            <person name="Schmutz J."/>
            <person name="Spannagl M."/>
            <person name="Tang H."/>
            <person name="Wang X."/>
            <person name="Wicker T."/>
            <person name="Bharti A.K."/>
            <person name="Chapman J."/>
            <person name="Feltus F.A."/>
            <person name="Gowik U."/>
            <person name="Grigoriev I.V."/>
            <person name="Lyons E."/>
            <person name="Maher C.A."/>
            <person name="Martis M."/>
            <person name="Narechania A."/>
            <person name="Otillar R.P."/>
            <person name="Penning B.W."/>
            <person name="Salamov A.A."/>
            <person name="Wang Y."/>
            <person name="Zhang L."/>
            <person name="Carpita N.C."/>
            <person name="Freeling M."/>
            <person name="Gingle A.R."/>
            <person name="Hash C.T."/>
            <person name="Keller B."/>
            <person name="Klein P."/>
            <person name="Kresovich S."/>
            <person name="McCann M.C."/>
            <person name="Ming R."/>
            <person name="Peterson D.G."/>
            <person name="Mehboob-ur-Rahman"/>
            <person name="Ware D."/>
            <person name="Westhoff P."/>
            <person name="Mayer K.F."/>
            <person name="Messing J."/>
            <person name="Rokhsar D.S."/>
        </authorList>
    </citation>
    <scope>NUCLEOTIDE SEQUENCE [LARGE SCALE GENOMIC DNA]</scope>
    <source>
        <strain evidence="3">cv. BTx623</strain>
    </source>
</reference>
<sequence length="193" mass="21165">MEEEVGTFPEREPVPQFPARRRPWRGSHLRWRRTNRRKIKEPPRERRGRPESSIEAAGLLVPAGSPARETTRPAEPNRIRETAGIELTSGRGVIGVGGRERDGDQPKTNCPRCSPAGGRAGGRAALSAALLGRVARRLPAAAASVFFFSAVESDLIAQECPEEERGGASTQASWRICSASTGYEKLWVENIIR</sequence>
<feature type="compositionally biased region" description="Basic and acidic residues" evidence="1">
    <location>
        <begin position="40"/>
        <end position="52"/>
    </location>
</feature>
<reference evidence="3" key="2">
    <citation type="journal article" date="2018" name="Plant J.">
        <title>The Sorghum bicolor reference genome: improved assembly, gene annotations, a transcriptome atlas, and signatures of genome organization.</title>
        <authorList>
            <person name="McCormick R.F."/>
            <person name="Truong S.K."/>
            <person name="Sreedasyam A."/>
            <person name="Jenkins J."/>
            <person name="Shu S."/>
            <person name="Sims D."/>
            <person name="Kennedy M."/>
            <person name="Amirebrahimi M."/>
            <person name="Weers B.D."/>
            <person name="McKinley B."/>
            <person name="Mattison A."/>
            <person name="Morishige D.T."/>
            <person name="Grimwood J."/>
            <person name="Schmutz J."/>
            <person name="Mullet J.E."/>
        </authorList>
    </citation>
    <scope>NUCLEOTIDE SEQUENCE [LARGE SCALE GENOMIC DNA]</scope>
    <source>
        <strain evidence="3">cv. BTx623</strain>
    </source>
</reference>
<feature type="compositionally biased region" description="Basic and acidic residues" evidence="1">
    <location>
        <begin position="69"/>
        <end position="83"/>
    </location>
</feature>
<organism evidence="2 3">
    <name type="scientific">Sorghum bicolor</name>
    <name type="common">Sorghum</name>
    <name type="synonym">Sorghum vulgare</name>
    <dbReference type="NCBI Taxonomy" id="4558"/>
    <lineage>
        <taxon>Eukaryota</taxon>
        <taxon>Viridiplantae</taxon>
        <taxon>Streptophyta</taxon>
        <taxon>Embryophyta</taxon>
        <taxon>Tracheophyta</taxon>
        <taxon>Spermatophyta</taxon>
        <taxon>Magnoliopsida</taxon>
        <taxon>Liliopsida</taxon>
        <taxon>Poales</taxon>
        <taxon>Poaceae</taxon>
        <taxon>PACMAD clade</taxon>
        <taxon>Panicoideae</taxon>
        <taxon>Andropogonodae</taxon>
        <taxon>Andropogoneae</taxon>
        <taxon>Sorghinae</taxon>
        <taxon>Sorghum</taxon>
    </lineage>
</organism>
<dbReference type="Gramene" id="OQU82487">
    <property type="protein sequence ID" value="OQU82487"/>
    <property type="gene ID" value="SORBI_3006G248450"/>
</dbReference>
<dbReference type="InParanoid" id="A0A1Z5RFL0"/>
<accession>A0A1Z5RFL0</accession>
<feature type="compositionally biased region" description="Basic residues" evidence="1">
    <location>
        <begin position="19"/>
        <end position="39"/>
    </location>
</feature>
<gene>
    <name evidence="2" type="ORF">SORBI_3006G248450</name>
</gene>
<evidence type="ECO:0000313" key="3">
    <source>
        <dbReference type="Proteomes" id="UP000000768"/>
    </source>
</evidence>
<keyword evidence="3" id="KW-1185">Reference proteome</keyword>
<evidence type="ECO:0000256" key="1">
    <source>
        <dbReference type="SAM" id="MobiDB-lite"/>
    </source>
</evidence>
<dbReference type="EMBL" id="CM000765">
    <property type="protein sequence ID" value="OQU82487.1"/>
    <property type="molecule type" value="Genomic_DNA"/>
</dbReference>
<feature type="region of interest" description="Disordered" evidence="1">
    <location>
        <begin position="1"/>
        <end position="118"/>
    </location>
</feature>
<proteinExistence type="predicted"/>
<protein>
    <submittedName>
        <fullName evidence="2">Uncharacterized protein</fullName>
    </submittedName>
</protein>
<evidence type="ECO:0000313" key="2">
    <source>
        <dbReference type="EMBL" id="OQU82487.1"/>
    </source>
</evidence>
<name>A0A1Z5RFL0_SORBI</name>
<dbReference type="AlphaFoldDB" id="A0A1Z5RFL0"/>
<dbReference type="Proteomes" id="UP000000768">
    <property type="component" value="Chromosome 6"/>
</dbReference>